<comment type="caution">
    <text evidence="2">The sequence shown here is derived from an EMBL/GenBank/DDBJ whole genome shotgun (WGS) entry which is preliminary data.</text>
</comment>
<reference evidence="3" key="1">
    <citation type="submission" date="2016-09" db="EMBL/GenBank/DDBJ databases">
        <authorList>
            <person name="Gulvik C.A."/>
        </authorList>
    </citation>
    <scope>NUCLEOTIDE SEQUENCE [LARGE SCALE GENOMIC DNA]</scope>
    <source>
        <strain evidence="3">LMG 8895</strain>
    </source>
</reference>
<keyword evidence="3" id="KW-1185">Reference proteome</keyword>
<evidence type="ECO:0000313" key="2">
    <source>
        <dbReference type="EMBL" id="OEG13094.1"/>
    </source>
</evidence>
<gene>
    <name evidence="2" type="ORF">BCR25_06280</name>
</gene>
<dbReference type="Proteomes" id="UP000095094">
    <property type="component" value="Unassembled WGS sequence"/>
</dbReference>
<feature type="transmembrane region" description="Helical" evidence="1">
    <location>
        <begin position="46"/>
        <end position="66"/>
    </location>
</feature>
<accession>A0A1E5GK48</accession>
<organism evidence="2 3">
    <name type="scientific">Enterococcus termitis</name>
    <dbReference type="NCBI Taxonomy" id="332950"/>
    <lineage>
        <taxon>Bacteria</taxon>
        <taxon>Bacillati</taxon>
        <taxon>Bacillota</taxon>
        <taxon>Bacilli</taxon>
        <taxon>Lactobacillales</taxon>
        <taxon>Enterococcaceae</taxon>
        <taxon>Enterococcus</taxon>
    </lineage>
</organism>
<sequence>MNVYIWLYILGACGIVSLGLFLYSLNRDNILVKKLKLKKKKILVNWLLLVISIVCFSMMIYLFIYIQNQLNLFELN</sequence>
<evidence type="ECO:0000256" key="1">
    <source>
        <dbReference type="SAM" id="Phobius"/>
    </source>
</evidence>
<name>A0A1E5GK48_9ENTE</name>
<protein>
    <submittedName>
        <fullName evidence="2">Uncharacterized protein</fullName>
    </submittedName>
</protein>
<keyword evidence="1" id="KW-0812">Transmembrane</keyword>
<proteinExistence type="predicted"/>
<keyword evidence="1" id="KW-1133">Transmembrane helix</keyword>
<dbReference type="AlphaFoldDB" id="A0A1E5GK48"/>
<feature type="transmembrane region" description="Helical" evidence="1">
    <location>
        <begin position="6"/>
        <end position="25"/>
    </location>
</feature>
<keyword evidence="1" id="KW-0472">Membrane</keyword>
<dbReference type="EMBL" id="MIJY01000023">
    <property type="protein sequence ID" value="OEG13094.1"/>
    <property type="molecule type" value="Genomic_DNA"/>
</dbReference>
<evidence type="ECO:0000313" key="3">
    <source>
        <dbReference type="Proteomes" id="UP000095094"/>
    </source>
</evidence>